<dbReference type="Proteomes" id="UP000031670">
    <property type="component" value="Unassembled WGS sequence"/>
</dbReference>
<sequence>MASVVSPEISQNWLIFSNLICLFEIFIKYSLLSLMCVFSLQVNATLVPDIPHKDSNPFYPILEEIILEGNTENIDVNTLSWYYLSADSPKQGDPALLADIIFTIDSILTAPQGDDVNIVIFDTARVLDAIDQILLTELNALSDELLARWWPYLEQNMHTIYEKRRNPEHKPNEHGLNYPNPDAFALLAVSIAKRYFELEEPDLFEAELLQGLSEHLYADGAWSYLFESNEEPAYHGVVLTGLARYYERTGSVAALSLLVRSAPYYPLSVEVGGVTEGSTSPYWKHRWDVIFPWFPGLIAGTTHDAANQALYQSILEHNHSFDVDYGEVAEKSDPHSQMLRMAASHYKNDIEVTTLPDNYLVWDSNIEGPRARYGDWSYTFTGRDLEKNRGKYTFFGTMVTDTSKGLYPLSGAVQIVMPSVYYNSQDSYILGMNDVNRIKIEEGVSYMTTVYDLQEPVSGGGDSRAVPWRGIQLWIADSERAAGLVCIEPKVPQIAFGLEATIRIGAGRGLPFKGLTYSELEDHQDMSYSRGKQDVRIVSHNFEDVITRDAPDDYRGESDDIVLRDSARVQGREHHYTDERYCMTLEIKPADSEYIRVRSEVSKTELSLNMGEYQLRL</sequence>
<name>A0A0B8PDE9_9VIBR</name>
<reference evidence="2 3" key="1">
    <citation type="submission" date="2015-01" db="EMBL/GenBank/DDBJ databases">
        <title>Vibrio sp. C5 JCM 19232 whole genome shotgun sequence.</title>
        <authorList>
            <person name="Sawabe T."/>
            <person name="Meirelles P."/>
            <person name="Feng G."/>
            <person name="Sayaka M."/>
            <person name="Hattori M."/>
            <person name="Ohkuma M."/>
        </authorList>
    </citation>
    <scope>NUCLEOTIDE SEQUENCE [LARGE SCALE GENOMIC DNA]</scope>
    <source>
        <strain evidence="2 3">JCM19232</strain>
    </source>
</reference>
<keyword evidence="1" id="KW-0472">Membrane</keyword>
<dbReference type="EMBL" id="BBSA01000012">
    <property type="protein sequence ID" value="GAM64361.1"/>
    <property type="molecule type" value="Genomic_DNA"/>
</dbReference>
<dbReference type="AlphaFoldDB" id="A0A0B8PDE9"/>
<comment type="caution">
    <text evidence="2">The sequence shown here is derived from an EMBL/GenBank/DDBJ whole genome shotgun (WGS) entry which is preliminary data.</text>
</comment>
<evidence type="ECO:0000313" key="3">
    <source>
        <dbReference type="Proteomes" id="UP000031670"/>
    </source>
</evidence>
<organism evidence="2 3">
    <name type="scientific">Vibrio ishigakensis</name>
    <dbReference type="NCBI Taxonomy" id="1481914"/>
    <lineage>
        <taxon>Bacteria</taxon>
        <taxon>Pseudomonadati</taxon>
        <taxon>Pseudomonadota</taxon>
        <taxon>Gammaproteobacteria</taxon>
        <taxon>Vibrionales</taxon>
        <taxon>Vibrionaceae</taxon>
        <taxon>Vibrio</taxon>
    </lineage>
</organism>
<keyword evidence="1" id="KW-0812">Transmembrane</keyword>
<evidence type="ECO:0000313" key="2">
    <source>
        <dbReference type="EMBL" id="GAM64361.1"/>
    </source>
</evidence>
<proteinExistence type="predicted"/>
<keyword evidence="1" id="KW-1133">Transmembrane helix</keyword>
<feature type="transmembrane region" description="Helical" evidence="1">
    <location>
        <begin position="12"/>
        <end position="31"/>
    </location>
</feature>
<protein>
    <submittedName>
        <fullName evidence="2">Uncharacterized protein</fullName>
    </submittedName>
</protein>
<reference evidence="2 3" key="2">
    <citation type="submission" date="2015-01" db="EMBL/GenBank/DDBJ databases">
        <authorList>
            <consortium name="NBRP consortium"/>
            <person name="Sawabe T."/>
            <person name="Meirelles P."/>
            <person name="Feng G."/>
            <person name="Sayaka M."/>
            <person name="Hattori M."/>
            <person name="Ohkuma M."/>
        </authorList>
    </citation>
    <scope>NUCLEOTIDE SEQUENCE [LARGE SCALE GENOMIC DNA]</scope>
    <source>
        <strain evidence="2 3">JCM19232</strain>
    </source>
</reference>
<gene>
    <name evidence="2" type="ORF">JCM19232_1031</name>
</gene>
<accession>A0A0B8PDE9</accession>
<evidence type="ECO:0000256" key="1">
    <source>
        <dbReference type="SAM" id="Phobius"/>
    </source>
</evidence>